<proteinExistence type="predicted"/>
<reference evidence="5" key="1">
    <citation type="submission" date="2019-07" db="EMBL/GenBank/DDBJ databases">
        <title>Complete Genome Sequences of Vibrion rotiferianus strain AM7.</title>
        <authorList>
            <person name="Miyazaki K."/>
            <person name="Wiseschart A."/>
            <person name="Pootanakit K."/>
            <person name="Ishimori K."/>
            <person name="Kitahara K."/>
        </authorList>
    </citation>
    <scope>NUCLEOTIDE SEQUENCE [LARGE SCALE GENOMIC DNA]</scope>
    <source>
        <strain evidence="5">AM7</strain>
        <plasmid evidence="5">pam7 dna</plasmid>
    </source>
</reference>
<geneLocation type="plasmid" evidence="5">
    <name>pam7 dna</name>
</geneLocation>
<accession>A0A510IEZ7</accession>
<dbReference type="AlphaFoldDB" id="A0A510IEZ7"/>
<dbReference type="EMBL" id="AP019800">
    <property type="protein sequence ID" value="BBL92302.1"/>
    <property type="molecule type" value="Genomic_DNA"/>
</dbReference>
<evidence type="ECO:0000256" key="2">
    <source>
        <dbReference type="SAM" id="SignalP"/>
    </source>
</evidence>
<dbReference type="InterPro" id="IPR027385">
    <property type="entry name" value="Beta-barrel_OMP"/>
</dbReference>
<evidence type="ECO:0000313" key="4">
    <source>
        <dbReference type="EMBL" id="BBL92302.1"/>
    </source>
</evidence>
<protein>
    <recommendedName>
        <fullName evidence="3">Outer membrane protein beta-barrel domain-containing protein</fullName>
    </recommendedName>
</protein>
<organism evidence="4 5">
    <name type="scientific">Vibrio rotiferianus</name>
    <dbReference type="NCBI Taxonomy" id="190895"/>
    <lineage>
        <taxon>Bacteria</taxon>
        <taxon>Pseudomonadati</taxon>
        <taxon>Pseudomonadota</taxon>
        <taxon>Gammaproteobacteria</taxon>
        <taxon>Vibrionales</taxon>
        <taxon>Vibrionaceae</taxon>
        <taxon>Vibrio</taxon>
    </lineage>
</organism>
<gene>
    <name evidence="4" type="ORF">VroAM7_49550</name>
</gene>
<feature type="domain" description="Outer membrane protein beta-barrel" evidence="3">
    <location>
        <begin position="35"/>
        <end position="160"/>
    </location>
</feature>
<feature type="signal peptide" evidence="2">
    <location>
        <begin position="1"/>
        <end position="23"/>
    </location>
</feature>
<dbReference type="RefSeq" id="WP_126606133.1">
    <property type="nucleotide sequence ID" value="NZ_AP019800.1"/>
</dbReference>
<dbReference type="Pfam" id="PF13505">
    <property type="entry name" value="OMP_b-brl"/>
    <property type="match status" value="1"/>
</dbReference>
<keyword evidence="1 2" id="KW-0732">Signal</keyword>
<name>A0A510IEZ7_9VIBR</name>
<dbReference type="InterPro" id="IPR011250">
    <property type="entry name" value="OMP/PagP_B-barrel"/>
</dbReference>
<feature type="chain" id="PRO_5021986087" description="Outer membrane protein beta-barrel domain-containing protein" evidence="2">
    <location>
        <begin position="24"/>
        <end position="174"/>
    </location>
</feature>
<sequence>MKKMKTLVLGACSLIATSTLVHGKVHETYLHGSSIYLGGELVVLSHDKQELGGKATSNHVELKIGKEFKDGHHVELYYLLPSDIDDTAARFKSAGARYAKEFDLDRRWKLMPFVGFGQNTFSAFGNSDSEWDLNYGVGINYVMLDRSTAVGFGVKSYDTKADHLSGFFEFKYHF</sequence>
<dbReference type="Proteomes" id="UP000315115">
    <property type="component" value="Plasmid pAM7"/>
</dbReference>
<dbReference type="SUPFAM" id="SSF56925">
    <property type="entry name" value="OMPA-like"/>
    <property type="match status" value="1"/>
</dbReference>
<evidence type="ECO:0000256" key="1">
    <source>
        <dbReference type="ARBA" id="ARBA00022729"/>
    </source>
</evidence>
<evidence type="ECO:0000259" key="3">
    <source>
        <dbReference type="Pfam" id="PF13505"/>
    </source>
</evidence>
<keyword evidence="4" id="KW-0614">Plasmid</keyword>
<evidence type="ECO:0000313" key="5">
    <source>
        <dbReference type="Proteomes" id="UP000315115"/>
    </source>
</evidence>